<dbReference type="GO" id="GO:0005737">
    <property type="term" value="C:cytoplasm"/>
    <property type="evidence" value="ECO:0007669"/>
    <property type="project" value="UniProtKB-ARBA"/>
</dbReference>
<dbReference type="Gene3D" id="3.40.350.10">
    <property type="entry name" value="Creatinase/prolidase N-terminal domain"/>
    <property type="match status" value="2"/>
</dbReference>
<dbReference type="EMBL" id="CP000683">
    <property type="protein sequence ID" value="ABV84936.1"/>
    <property type="molecule type" value="Genomic_DNA"/>
</dbReference>
<keyword evidence="3" id="KW-0378">Hydrolase</keyword>
<dbReference type="FunFam" id="3.90.230.10:FF:000007">
    <property type="entry name" value="Xaa-Pro aminopeptidase P"/>
    <property type="match status" value="1"/>
</dbReference>
<gene>
    <name evidence="8" type="primary">pepP</name>
    <name evidence="8" type="ordered locus">RMA_0819</name>
</gene>
<dbReference type="KEGG" id="rms:RMA_0819"/>
<keyword evidence="4" id="KW-0464">Manganese</keyword>
<dbReference type="InterPro" id="IPR036005">
    <property type="entry name" value="Creatinase/aminopeptidase-like"/>
</dbReference>
<dbReference type="InterPro" id="IPR000994">
    <property type="entry name" value="Pept_M24"/>
</dbReference>
<dbReference type="HOGENOM" id="CLU_011781_2_4_5"/>
<evidence type="ECO:0000313" key="8">
    <source>
        <dbReference type="EMBL" id="ABV84936.1"/>
    </source>
</evidence>
<keyword evidence="9" id="KW-1185">Reference proteome</keyword>
<feature type="domain" description="Peptidase M24 C-terminal" evidence="7">
    <location>
        <begin position="611"/>
        <end position="668"/>
    </location>
</feature>
<dbReference type="SUPFAM" id="SSF53092">
    <property type="entry name" value="Creatinase/prolidase N-terminal domain"/>
    <property type="match status" value="1"/>
</dbReference>
<feature type="domain" description="Peptidase M24" evidence="5">
    <location>
        <begin position="421"/>
        <end position="608"/>
    </location>
</feature>
<evidence type="ECO:0000259" key="6">
    <source>
        <dbReference type="Pfam" id="PF01321"/>
    </source>
</evidence>
<dbReference type="Pfam" id="PF16189">
    <property type="entry name" value="Creatinase_N_2"/>
    <property type="match status" value="1"/>
</dbReference>
<dbReference type="InterPro" id="IPR029149">
    <property type="entry name" value="Creatin/AminoP/Spt16_N"/>
</dbReference>
<protein>
    <submittedName>
        <fullName evidence="8">Aminopeptidase P</fullName>
    </submittedName>
</protein>
<accession>A8F200</accession>
<dbReference type="PANTHER" id="PTHR43763:SF20">
    <property type="entry name" value="XAA-PRO AMINOPEPTIDASE APEPP"/>
    <property type="match status" value="1"/>
</dbReference>
<evidence type="ECO:0000256" key="4">
    <source>
        <dbReference type="ARBA" id="ARBA00023211"/>
    </source>
</evidence>
<dbReference type="InterPro" id="IPR005728">
    <property type="entry name" value="RPE1"/>
</dbReference>
<dbReference type="InterPro" id="IPR033740">
    <property type="entry name" value="Pept_M24B"/>
</dbReference>
<evidence type="ECO:0000256" key="1">
    <source>
        <dbReference type="ARBA" id="ARBA00008766"/>
    </source>
</evidence>
<dbReference type="NCBIfam" id="TIGR01045">
    <property type="entry name" value="RPE1"/>
    <property type="match status" value="1"/>
</dbReference>
<evidence type="ECO:0000259" key="7">
    <source>
        <dbReference type="Pfam" id="PF16188"/>
    </source>
</evidence>
<dbReference type="InterPro" id="IPR050422">
    <property type="entry name" value="X-Pro_aminopeptidase_P"/>
</dbReference>
<evidence type="ECO:0000259" key="5">
    <source>
        <dbReference type="Pfam" id="PF00557"/>
    </source>
</evidence>
<dbReference type="InterPro" id="IPR000587">
    <property type="entry name" value="Creatinase_N"/>
</dbReference>
<reference evidence="8 9" key="1">
    <citation type="journal article" date="2007" name="Genome Res.">
        <title>Lateral gene transfer between obligate intracellular bacteria: evidence from the Rickettsia massiliae genome.</title>
        <authorList>
            <person name="Blanc G."/>
            <person name="Ogata H."/>
            <person name="Robert C."/>
            <person name="Audic S."/>
            <person name="Claverie J.-M."/>
            <person name="Raoult D."/>
        </authorList>
    </citation>
    <scope>NUCLEOTIDE SEQUENCE [LARGE SCALE GENOMIC DNA]</scope>
    <source>
        <strain evidence="9">Mtu5</strain>
    </source>
</reference>
<keyword evidence="8" id="KW-0031">Aminopeptidase</keyword>
<organism evidence="8 9">
    <name type="scientific">Rickettsia massiliae (strain Mtu5)</name>
    <dbReference type="NCBI Taxonomy" id="416276"/>
    <lineage>
        <taxon>Bacteria</taxon>
        <taxon>Pseudomonadati</taxon>
        <taxon>Pseudomonadota</taxon>
        <taxon>Alphaproteobacteria</taxon>
        <taxon>Rickettsiales</taxon>
        <taxon>Rickettsiaceae</taxon>
        <taxon>Rickettsieae</taxon>
        <taxon>Rickettsia</taxon>
        <taxon>spotted fever group</taxon>
    </lineage>
</organism>
<dbReference type="GO" id="GO:0070006">
    <property type="term" value="F:metalloaminopeptidase activity"/>
    <property type="evidence" value="ECO:0007669"/>
    <property type="project" value="InterPro"/>
</dbReference>
<evidence type="ECO:0000256" key="3">
    <source>
        <dbReference type="ARBA" id="ARBA00022801"/>
    </source>
</evidence>
<sequence length="676" mass="77046">MDCFVNYLSNFLAMTVQSPSRQEHDIRDINMTKIRINLLRNLFTEYDIDGYIIPSNDKYMSEYVPSYAKRLEYITGFTGSNGIAIIYKDTALFFTDGRYLEQANKELDLELFKLFDLKDISKFGKDAKIGYDSELFTYPTISNLKFNFQKINGNLVDKIWQNQPLEPNSKVYLHDIKFAGVSHTDKISKCREIFLDSRFHGNDTEQSALVILDSSSICWLLNLRASDVAYTPLMFAKVILTSTQLYLFINPTRINAEIINARPEITILPEEEFENILRDSENKHLSKPAYREELKGDTKRSTAAYTSVREDARIGSMSKLPLEATCGQMSNIFIDDTIASVHIMDLVADKKVQKITDPCLMLKACKNDVEIKHAIDLHIKDAVALCEFFADFSQCHPRENGDPEKHNMDSRLHGNDIGNNELTEYSLGLKLTEQRAKQEGYVSDSFPAICGFQENSAIIHYRADQKTAKKIEGQGILLIDSGGQYQGATTDITRTIVIGTPTDEQKKRYTQVLKGHIALAKAKFPKNIIAGANLDILARQYLWQEMLDYPHGTGHGVGSFLSVHEGPQSINLRNKTILKAGMILSNEPGFYIPGKYGIRIENLMYVKENNGWLEFETLSLVPYASKLTDMKLLNIDEINYIKEYYNKIRAKIYDLLSTQARNWLNKEINLFLQSLL</sequence>
<dbReference type="CDD" id="cd01085">
    <property type="entry name" value="APP"/>
    <property type="match status" value="1"/>
</dbReference>
<proteinExistence type="inferred from homology"/>
<name>A8F200_RICM5</name>
<feature type="domain" description="Creatinase N-terminal" evidence="6">
    <location>
        <begin position="35"/>
        <end position="148"/>
    </location>
</feature>
<dbReference type="PANTHER" id="PTHR43763">
    <property type="entry name" value="XAA-PRO AMINOPEPTIDASE 1"/>
    <property type="match status" value="1"/>
</dbReference>
<dbReference type="SUPFAM" id="SSF55920">
    <property type="entry name" value="Creatinase/aminopeptidase"/>
    <property type="match status" value="1"/>
</dbReference>
<dbReference type="Proteomes" id="UP000001311">
    <property type="component" value="Chromosome"/>
</dbReference>
<evidence type="ECO:0000256" key="2">
    <source>
        <dbReference type="ARBA" id="ARBA00022723"/>
    </source>
</evidence>
<dbReference type="Gene3D" id="3.90.230.10">
    <property type="entry name" value="Creatinase/methionine aminopeptidase superfamily"/>
    <property type="match status" value="1"/>
</dbReference>
<evidence type="ECO:0000313" key="9">
    <source>
        <dbReference type="Proteomes" id="UP000001311"/>
    </source>
</evidence>
<comment type="similarity">
    <text evidence="1">Belongs to the peptidase M24B family.</text>
</comment>
<keyword evidence="2" id="KW-0479">Metal-binding</keyword>
<dbReference type="Pfam" id="PF00557">
    <property type="entry name" value="Peptidase_M24"/>
    <property type="match status" value="1"/>
</dbReference>
<keyword evidence="8" id="KW-0645">Protease</keyword>
<dbReference type="Pfam" id="PF16188">
    <property type="entry name" value="Peptidase_M24_C"/>
    <property type="match status" value="1"/>
</dbReference>
<dbReference type="Pfam" id="PF01321">
    <property type="entry name" value="Creatinase_N"/>
    <property type="match status" value="1"/>
</dbReference>
<dbReference type="InterPro" id="IPR032416">
    <property type="entry name" value="Peptidase_M24_C"/>
</dbReference>
<dbReference type="AlphaFoldDB" id="A8F200"/>
<dbReference type="GO" id="GO:0046872">
    <property type="term" value="F:metal ion binding"/>
    <property type="evidence" value="ECO:0007669"/>
    <property type="project" value="UniProtKB-KW"/>
</dbReference>